<reference evidence="1 2" key="1">
    <citation type="journal article" date="2016" name="Biochim. Biophys. Acta">
        <title>Characterization of red-shifted phycobilisomes isolated from the chlorophyll f-containing cyanobacterium Halomicronema hongdechloris.</title>
        <authorList>
            <person name="Li Y."/>
            <person name="Lin Y."/>
            <person name="Garvey C.J."/>
            <person name="Birch D."/>
            <person name="Corkery R.W."/>
            <person name="Loughlin P.C."/>
            <person name="Scheer H."/>
            <person name="Willows R.D."/>
            <person name="Chen M."/>
        </authorList>
    </citation>
    <scope>NUCLEOTIDE SEQUENCE [LARGE SCALE GENOMIC DNA]</scope>
    <source>
        <strain evidence="1 2">C2206</strain>
    </source>
</reference>
<dbReference type="InterPro" id="IPR013472">
    <property type="entry name" value="CHP02652"/>
</dbReference>
<evidence type="ECO:0000313" key="1">
    <source>
        <dbReference type="EMBL" id="ASC73170.1"/>
    </source>
</evidence>
<dbReference type="KEGG" id="hhg:XM38_041320"/>
<evidence type="ECO:0000313" key="2">
    <source>
        <dbReference type="Proteomes" id="UP000191901"/>
    </source>
</evidence>
<name>A0A1Z3HS76_9CYAN</name>
<proteinExistence type="predicted"/>
<dbReference type="AlphaFoldDB" id="A0A1Z3HS76"/>
<dbReference type="Pfam" id="PF09654">
    <property type="entry name" value="DUF2396"/>
    <property type="match status" value="1"/>
</dbReference>
<gene>
    <name evidence="1" type="ORF">XM38_041320</name>
</gene>
<accession>A0A1Z3HS76</accession>
<organism evidence="1 2">
    <name type="scientific">Halomicronema hongdechloris C2206</name>
    <dbReference type="NCBI Taxonomy" id="1641165"/>
    <lineage>
        <taxon>Bacteria</taxon>
        <taxon>Bacillati</taxon>
        <taxon>Cyanobacteriota</taxon>
        <taxon>Cyanophyceae</taxon>
        <taxon>Nodosilineales</taxon>
        <taxon>Nodosilineaceae</taxon>
        <taxon>Halomicronema</taxon>
    </lineage>
</organism>
<protein>
    <submittedName>
        <fullName evidence="1">Uncharacterized protein</fullName>
    </submittedName>
</protein>
<dbReference type="Proteomes" id="UP000191901">
    <property type="component" value="Chromosome"/>
</dbReference>
<dbReference type="EMBL" id="CP021983">
    <property type="protein sequence ID" value="ASC73170.1"/>
    <property type="molecule type" value="Genomic_DNA"/>
</dbReference>
<sequence>MIIARRYRELVNAYLERSPPWRGQLDTITPRLYGLPVEFSPTPEEEPCWAVINFDLEKEPGVPVRYPYFRLF</sequence>
<keyword evidence="2" id="KW-1185">Reference proteome</keyword>